<comment type="caution">
    <text evidence="1">The sequence shown here is derived from an EMBL/GenBank/DDBJ whole genome shotgun (WGS) entry which is preliminary data.</text>
</comment>
<feature type="non-terminal residue" evidence="1">
    <location>
        <position position="1"/>
    </location>
</feature>
<organism evidence="1 2">
    <name type="scientific">Cetraspora pellucida</name>
    <dbReference type="NCBI Taxonomy" id="1433469"/>
    <lineage>
        <taxon>Eukaryota</taxon>
        <taxon>Fungi</taxon>
        <taxon>Fungi incertae sedis</taxon>
        <taxon>Mucoromycota</taxon>
        <taxon>Glomeromycotina</taxon>
        <taxon>Glomeromycetes</taxon>
        <taxon>Diversisporales</taxon>
        <taxon>Gigasporaceae</taxon>
        <taxon>Cetraspora</taxon>
    </lineage>
</organism>
<evidence type="ECO:0000313" key="1">
    <source>
        <dbReference type="EMBL" id="CAG8787743.1"/>
    </source>
</evidence>
<dbReference type="Proteomes" id="UP000789366">
    <property type="component" value="Unassembled WGS sequence"/>
</dbReference>
<keyword evidence="2" id="KW-1185">Reference proteome</keyword>
<sequence>SSSLSTAISSAIGILDISDILGNFDIYANVSLVTVADILAIVLA</sequence>
<reference evidence="1" key="1">
    <citation type="submission" date="2021-06" db="EMBL/GenBank/DDBJ databases">
        <authorList>
            <person name="Kallberg Y."/>
            <person name="Tangrot J."/>
            <person name="Rosling A."/>
        </authorList>
    </citation>
    <scope>NUCLEOTIDE SEQUENCE</scope>
    <source>
        <strain evidence="1">28 12/20/2015</strain>
    </source>
</reference>
<evidence type="ECO:0000313" key="2">
    <source>
        <dbReference type="Proteomes" id="UP000789366"/>
    </source>
</evidence>
<feature type="non-terminal residue" evidence="1">
    <location>
        <position position="44"/>
    </location>
</feature>
<gene>
    <name evidence="1" type="ORF">SPELUC_LOCUS16956</name>
</gene>
<proteinExistence type="predicted"/>
<accession>A0ACA9RDF6</accession>
<dbReference type="EMBL" id="CAJVPW010066057">
    <property type="protein sequence ID" value="CAG8787743.1"/>
    <property type="molecule type" value="Genomic_DNA"/>
</dbReference>
<protein>
    <submittedName>
        <fullName evidence="1">12364_t:CDS:1</fullName>
    </submittedName>
</protein>
<name>A0ACA9RDF6_9GLOM</name>